<gene>
    <name evidence="6 8" type="primary">xseB</name>
    <name evidence="9" type="ORF">CRM94_13565</name>
    <name evidence="8" type="ORF">DM48_1960</name>
    <name evidence="10" type="ORF">NYZ96_20005</name>
</gene>
<dbReference type="Proteomes" id="UP000220629">
    <property type="component" value="Unassembled WGS sequence"/>
</dbReference>
<evidence type="ECO:0000313" key="9">
    <source>
        <dbReference type="EMBL" id="PEH43085.1"/>
    </source>
</evidence>
<reference evidence="9" key="2">
    <citation type="submission" date="2017-09" db="EMBL/GenBank/DDBJ databases">
        <title>FDA dAtabase for Regulatory Grade micrObial Sequences (FDA-ARGOS): Supporting development and validation of Infectious Disease Dx tests.</title>
        <authorList>
            <person name="Minogue T."/>
            <person name="Wolcott M."/>
            <person name="Wasieloski L."/>
            <person name="Aguilar W."/>
            <person name="Moore D."/>
            <person name="Tallon L.J."/>
            <person name="Sadzewicz L."/>
            <person name="Ott S."/>
            <person name="Zhao X."/>
            <person name="Nagaraj S."/>
            <person name="Vavikolanu K."/>
            <person name="Aluvathingal J."/>
            <person name="Nadendla S."/>
            <person name="Sichtig H."/>
        </authorList>
    </citation>
    <scope>NUCLEOTIDE SEQUENCE</scope>
    <source>
        <strain evidence="9">FDAARGOS_390</strain>
    </source>
</reference>
<reference evidence="10" key="4">
    <citation type="submission" date="2022-09" db="EMBL/GenBank/DDBJ databases">
        <title>Genomic of Burkholderia gladioli.</title>
        <authorList>
            <person name="Wu H."/>
        </authorList>
    </citation>
    <scope>NUCLEOTIDE SEQUENCE</scope>
    <source>
        <strain evidence="10">ZN-S4</strain>
    </source>
</reference>
<dbReference type="EMBL" id="JPGG01000016">
    <property type="protein sequence ID" value="KGC15047.1"/>
    <property type="molecule type" value="Genomic_DNA"/>
</dbReference>
<dbReference type="Gene3D" id="1.10.287.1040">
    <property type="entry name" value="Exonuclease VII, small subunit"/>
    <property type="match status" value="1"/>
</dbReference>
<accession>A0A0D5DGS5</accession>
<evidence type="ECO:0000256" key="2">
    <source>
        <dbReference type="ARBA" id="ARBA00022490"/>
    </source>
</evidence>
<dbReference type="GO" id="GO:0006308">
    <property type="term" value="P:DNA catabolic process"/>
    <property type="evidence" value="ECO:0007669"/>
    <property type="project" value="UniProtKB-UniRule"/>
</dbReference>
<dbReference type="AlphaFoldDB" id="A0A095GCD9"/>
<comment type="subcellular location">
    <subcellularLocation>
        <location evidence="6">Cytoplasm</location>
    </subcellularLocation>
</comment>
<evidence type="ECO:0000313" key="10">
    <source>
        <dbReference type="EMBL" id="UWX73829.1"/>
    </source>
</evidence>
<keyword evidence="2 6" id="KW-0963">Cytoplasm</keyword>
<dbReference type="GO" id="GO:0009318">
    <property type="term" value="C:exodeoxyribonuclease VII complex"/>
    <property type="evidence" value="ECO:0007669"/>
    <property type="project" value="UniProtKB-UniRule"/>
</dbReference>
<dbReference type="Proteomes" id="UP001059745">
    <property type="component" value="Chromosome 2"/>
</dbReference>
<dbReference type="PANTHER" id="PTHR34137">
    <property type="entry name" value="EXODEOXYRIBONUCLEASE 7 SMALL SUBUNIT"/>
    <property type="match status" value="1"/>
</dbReference>
<dbReference type="SUPFAM" id="SSF116842">
    <property type="entry name" value="XseB-like"/>
    <property type="match status" value="1"/>
</dbReference>
<comment type="function">
    <text evidence="6">Bidirectionally degrades single-stranded DNA into large acid-insoluble oligonucleotides, which are then degraded further into small acid-soluble oligonucleotides.</text>
</comment>
<keyword evidence="5 6" id="KW-0269">Exonuclease</keyword>
<dbReference type="InterPro" id="IPR037004">
    <property type="entry name" value="Exonuc_VII_ssu_sf"/>
</dbReference>
<evidence type="ECO:0000313" key="11">
    <source>
        <dbReference type="Proteomes" id="UP000029590"/>
    </source>
</evidence>
<proteinExistence type="inferred from homology"/>
<evidence type="ECO:0000256" key="5">
    <source>
        <dbReference type="ARBA" id="ARBA00022839"/>
    </source>
</evidence>
<feature type="region of interest" description="Disordered" evidence="7">
    <location>
        <begin position="1"/>
        <end position="23"/>
    </location>
</feature>
<reference evidence="8 11" key="1">
    <citation type="submission" date="2014-04" db="EMBL/GenBank/DDBJ databases">
        <authorList>
            <person name="Bishop-Lilly K.A."/>
            <person name="Broomall S.M."/>
            <person name="Chain P.S."/>
            <person name="Chertkov O."/>
            <person name="Coyne S.R."/>
            <person name="Daligault H.E."/>
            <person name="Davenport K.W."/>
            <person name="Erkkila T."/>
            <person name="Frey K.G."/>
            <person name="Gibbons H.S."/>
            <person name="Gu W."/>
            <person name="Jaissle J."/>
            <person name="Johnson S.L."/>
            <person name="Koroleva G.I."/>
            <person name="Ladner J.T."/>
            <person name="Lo C.-C."/>
            <person name="Minogue T.D."/>
            <person name="Munk C."/>
            <person name="Palacios G.F."/>
            <person name="Redden C.L."/>
            <person name="Rosenzweig C.N."/>
            <person name="Scholz M.B."/>
            <person name="Teshima H."/>
            <person name="Xu Y."/>
        </authorList>
    </citation>
    <scope>NUCLEOTIDE SEQUENCE [LARGE SCALE GENOMIC DNA]</scope>
    <source>
        <strain evidence="8">Gladioli</strain>
        <strain evidence="11">gladioli</strain>
    </source>
</reference>
<evidence type="ECO:0000313" key="12">
    <source>
        <dbReference type="Proteomes" id="UP000220629"/>
    </source>
</evidence>
<dbReference type="NCBIfam" id="TIGR01280">
    <property type="entry name" value="xseB"/>
    <property type="match status" value="1"/>
</dbReference>
<dbReference type="RefSeq" id="WP_025100639.1">
    <property type="nucleotide sequence ID" value="NZ_CADEPO010000003.1"/>
</dbReference>
<comment type="catalytic activity">
    <reaction evidence="6">
        <text>Exonucleolytic cleavage in either 5'- to 3'- or 3'- to 5'-direction to yield nucleoside 5'-phosphates.</text>
        <dbReference type="EC" id="3.1.11.6"/>
    </reaction>
</comment>
<dbReference type="EC" id="3.1.11.6" evidence="6"/>
<dbReference type="HAMAP" id="MF_00337">
    <property type="entry name" value="Exonuc_7_S"/>
    <property type="match status" value="1"/>
</dbReference>
<comment type="similarity">
    <text evidence="1 6">Belongs to the XseB family.</text>
</comment>
<dbReference type="KEGG" id="bgo:BM43_5805"/>
<keyword evidence="4 6" id="KW-0378">Hydrolase</keyword>
<dbReference type="Pfam" id="PF02609">
    <property type="entry name" value="Exonuc_VII_S"/>
    <property type="match status" value="1"/>
</dbReference>
<evidence type="ECO:0000256" key="4">
    <source>
        <dbReference type="ARBA" id="ARBA00022801"/>
    </source>
</evidence>
<dbReference type="EMBL" id="PDDY01000001">
    <property type="protein sequence ID" value="PEH43085.1"/>
    <property type="molecule type" value="Genomic_DNA"/>
</dbReference>
<dbReference type="NCBIfam" id="NF002141">
    <property type="entry name" value="PRK00977.1-5"/>
    <property type="match status" value="1"/>
</dbReference>
<protein>
    <recommendedName>
        <fullName evidence="6">Exodeoxyribonuclease 7 small subunit</fullName>
        <ecNumber evidence="6">3.1.11.6</ecNumber>
    </recommendedName>
    <alternativeName>
        <fullName evidence="6">Exodeoxyribonuclease VII small subunit</fullName>
        <shortName evidence="6">Exonuclease VII small subunit</shortName>
    </alternativeName>
</protein>
<dbReference type="OrthoDB" id="287668at2"/>
<organism evidence="9 12">
    <name type="scientific">Burkholderia gladioli</name>
    <name type="common">Pseudomonas marginata</name>
    <name type="synonym">Phytomonas marginata</name>
    <dbReference type="NCBI Taxonomy" id="28095"/>
    <lineage>
        <taxon>Bacteria</taxon>
        <taxon>Pseudomonadati</taxon>
        <taxon>Pseudomonadota</taxon>
        <taxon>Betaproteobacteria</taxon>
        <taxon>Burkholderiales</taxon>
        <taxon>Burkholderiaceae</taxon>
        <taxon>Burkholderia</taxon>
    </lineage>
</organism>
<dbReference type="GO" id="GO:0005829">
    <property type="term" value="C:cytosol"/>
    <property type="evidence" value="ECO:0007669"/>
    <property type="project" value="TreeGrafter"/>
</dbReference>
<evidence type="ECO:0000256" key="7">
    <source>
        <dbReference type="SAM" id="MobiDB-lite"/>
    </source>
</evidence>
<dbReference type="PANTHER" id="PTHR34137:SF1">
    <property type="entry name" value="EXODEOXYRIBONUCLEASE 7 SMALL SUBUNIT"/>
    <property type="match status" value="1"/>
</dbReference>
<evidence type="ECO:0000256" key="6">
    <source>
        <dbReference type="HAMAP-Rule" id="MF_00337"/>
    </source>
</evidence>
<keyword evidence="3 6" id="KW-0540">Nuclease</keyword>
<evidence type="ECO:0000256" key="3">
    <source>
        <dbReference type="ARBA" id="ARBA00022722"/>
    </source>
</evidence>
<comment type="subunit">
    <text evidence="6">Heterooligomer composed of large and small subunits.</text>
</comment>
<name>A0A095GCD9_BURGA</name>
<reference evidence="12" key="3">
    <citation type="submission" date="2017-09" db="EMBL/GenBank/DDBJ databases">
        <title>FDA dAtabase for Regulatory Grade micrObial Sequences (FDA-ARGOS): Supporting development and validation of Infectious Disease Dx tests.</title>
        <authorList>
            <person name="Minogue T."/>
            <person name="Wolcott M."/>
            <person name="Wasieloski L."/>
            <person name="Aguilar W."/>
            <person name="Moore D."/>
            <person name="Tallon L."/>
            <person name="Sadzewicz L."/>
            <person name="Ott S."/>
            <person name="Zhao X."/>
            <person name="Nagaraj S."/>
            <person name="Vavikolanu K."/>
            <person name="Aluvathingal J."/>
            <person name="Nadendla S."/>
            <person name="Sichtig H."/>
        </authorList>
    </citation>
    <scope>NUCLEOTIDE SEQUENCE [LARGE SCALE GENOMIC DNA]</scope>
    <source>
        <strain evidence="12">FDAARGOS_390</strain>
    </source>
</reference>
<sequence length="97" mass="9988">MAKNATPGAAASGAGPESVPASYETALEELETLVARMEGGTLSLEDSLAAYRRGAVLVAFCQQQLDKVEQQVRVLDGATLKPHANGAGATDGEDDDL</sequence>
<dbReference type="EMBL" id="CP104215">
    <property type="protein sequence ID" value="UWX73829.1"/>
    <property type="molecule type" value="Genomic_DNA"/>
</dbReference>
<dbReference type="InterPro" id="IPR003761">
    <property type="entry name" value="Exonuc_VII_S"/>
</dbReference>
<evidence type="ECO:0000256" key="1">
    <source>
        <dbReference type="ARBA" id="ARBA00009998"/>
    </source>
</evidence>
<dbReference type="Proteomes" id="UP000029590">
    <property type="component" value="Unassembled WGS sequence"/>
</dbReference>
<dbReference type="GO" id="GO:0008855">
    <property type="term" value="F:exodeoxyribonuclease VII activity"/>
    <property type="evidence" value="ECO:0007669"/>
    <property type="project" value="UniProtKB-UniRule"/>
</dbReference>
<evidence type="ECO:0000313" key="8">
    <source>
        <dbReference type="EMBL" id="KGC15047.1"/>
    </source>
</evidence>
<accession>A0A095GCD9</accession>